<evidence type="ECO:0000256" key="3">
    <source>
        <dbReference type="ARBA" id="ARBA00022884"/>
    </source>
</evidence>
<dbReference type="RefSeq" id="WP_158466096.1">
    <property type="nucleotide sequence ID" value="NZ_QJUE01000002.1"/>
</dbReference>
<dbReference type="NCBIfam" id="NF003717">
    <property type="entry name" value="PRK05327.1"/>
    <property type="match status" value="1"/>
</dbReference>
<sequence length="202" mass="22865">MSRYRGPRLRITRRLGDLPGLTRKAAKRSHPPGQHGQARRKRSEYAIRLEEKQKLRFNYGISERQLVRYVKKARAQEGSTGTNLLKLLENRLDNVCFRLGFGPTIPGARQLVNHGHVTVNGKITDIASYQCKAGDVIAIRDNKASQKLAQANLEFPGLANVPPHLELDKTKLSAKISAKTDREWVAIEINELLVVEYYSRKV</sequence>
<evidence type="ECO:0000256" key="5">
    <source>
        <dbReference type="ARBA" id="ARBA00023274"/>
    </source>
</evidence>
<dbReference type="OrthoDB" id="9803672at2"/>
<dbReference type="GO" id="GO:0015935">
    <property type="term" value="C:small ribosomal subunit"/>
    <property type="evidence" value="ECO:0007669"/>
    <property type="project" value="InterPro"/>
</dbReference>
<dbReference type="InterPro" id="IPR022801">
    <property type="entry name" value="Ribosomal_uS4"/>
</dbReference>
<dbReference type="NCBIfam" id="TIGR01017">
    <property type="entry name" value="rpsD_bact"/>
    <property type="match status" value="1"/>
</dbReference>
<dbReference type="InterPro" id="IPR001912">
    <property type="entry name" value="Ribosomal_uS4_N"/>
</dbReference>
<evidence type="ECO:0000259" key="11">
    <source>
        <dbReference type="SMART" id="SM01390"/>
    </source>
</evidence>
<comment type="subunit">
    <text evidence="7">Part of the 30S ribosomal subunit. Contacts protein S5. The interaction surface between S4 and S5 is involved in control of translational fidelity.</text>
</comment>
<dbReference type="SUPFAM" id="SSF55174">
    <property type="entry name" value="Alpha-L RNA-binding motif"/>
    <property type="match status" value="1"/>
</dbReference>
<dbReference type="InterPro" id="IPR005709">
    <property type="entry name" value="Ribosomal_uS4_bac-type"/>
</dbReference>
<dbReference type="InterPro" id="IPR018079">
    <property type="entry name" value="Ribosomal_uS4_CS"/>
</dbReference>
<evidence type="ECO:0000256" key="7">
    <source>
        <dbReference type="HAMAP-Rule" id="MF_01306"/>
    </source>
</evidence>
<evidence type="ECO:0000256" key="2">
    <source>
        <dbReference type="ARBA" id="ARBA00022730"/>
    </source>
</evidence>
<dbReference type="CDD" id="cd00165">
    <property type="entry name" value="S4"/>
    <property type="match status" value="1"/>
</dbReference>
<dbReference type="PANTHER" id="PTHR11831:SF4">
    <property type="entry name" value="SMALL RIBOSOMAL SUBUNIT PROTEIN US4M"/>
    <property type="match status" value="1"/>
</dbReference>
<evidence type="ECO:0000313" key="12">
    <source>
        <dbReference type="EMBL" id="PYE02600.1"/>
    </source>
</evidence>
<dbReference type="FunFam" id="3.10.290.10:FF:000001">
    <property type="entry name" value="30S ribosomal protein S4"/>
    <property type="match status" value="1"/>
</dbReference>
<dbReference type="PROSITE" id="PS50889">
    <property type="entry name" value="S4"/>
    <property type="match status" value="1"/>
</dbReference>
<dbReference type="InterPro" id="IPR002942">
    <property type="entry name" value="S4_RNA-bd"/>
</dbReference>
<dbReference type="GO" id="GO:0006412">
    <property type="term" value="P:translation"/>
    <property type="evidence" value="ECO:0007669"/>
    <property type="project" value="UniProtKB-UniRule"/>
</dbReference>
<evidence type="ECO:0000256" key="1">
    <source>
        <dbReference type="ARBA" id="ARBA00007465"/>
    </source>
</evidence>
<feature type="domain" description="Small ribosomal subunit protein uS4 N-terminal" evidence="11">
    <location>
        <begin position="3"/>
        <end position="89"/>
    </location>
</feature>
<comment type="function">
    <text evidence="7">With S5 and S12 plays an important role in translational accuracy.</text>
</comment>
<dbReference type="EMBL" id="QJUE01000002">
    <property type="protein sequence ID" value="PYE02600.1"/>
    <property type="molecule type" value="Genomic_DNA"/>
</dbReference>
<dbReference type="GO" id="GO:0042274">
    <property type="term" value="P:ribosomal small subunit biogenesis"/>
    <property type="evidence" value="ECO:0007669"/>
    <property type="project" value="TreeGrafter"/>
</dbReference>
<dbReference type="AlphaFoldDB" id="A0A318R2Z2"/>
<evidence type="ECO:0000313" key="13">
    <source>
        <dbReference type="Proteomes" id="UP000247807"/>
    </source>
</evidence>
<name>A0A318R2Z2_PROMR</name>
<evidence type="ECO:0000256" key="4">
    <source>
        <dbReference type="ARBA" id="ARBA00022980"/>
    </source>
</evidence>
<keyword evidence="5 7" id="KW-0687">Ribonucleoprotein</keyword>
<accession>A0A318R2Z2</accession>
<organism evidence="12 13">
    <name type="scientific">Prochlorococcus marinus XMU1408</name>
    <dbReference type="NCBI Taxonomy" id="2213228"/>
    <lineage>
        <taxon>Bacteria</taxon>
        <taxon>Bacillati</taxon>
        <taxon>Cyanobacteriota</taxon>
        <taxon>Cyanophyceae</taxon>
        <taxon>Synechococcales</taxon>
        <taxon>Prochlorococcaceae</taxon>
        <taxon>Prochlorococcus</taxon>
    </lineage>
</organism>
<feature type="domain" description="RNA-binding S4" evidence="10">
    <location>
        <begin position="90"/>
        <end position="154"/>
    </location>
</feature>
<dbReference type="Gene3D" id="3.10.290.10">
    <property type="entry name" value="RNA-binding S4 domain"/>
    <property type="match status" value="1"/>
</dbReference>
<evidence type="ECO:0000256" key="8">
    <source>
        <dbReference type="RuleBase" id="RU003699"/>
    </source>
</evidence>
<comment type="similarity">
    <text evidence="1 7 8">Belongs to the universal ribosomal protein uS4 family.</text>
</comment>
<comment type="caution">
    <text evidence="12">The sequence shown here is derived from an EMBL/GenBank/DDBJ whole genome shotgun (WGS) entry which is preliminary data.</text>
</comment>
<comment type="function">
    <text evidence="7">One of the primary rRNA binding proteins, it binds directly to 16S rRNA where it nucleates assembly of the body of the 30S subunit.</text>
</comment>
<keyword evidence="4 7" id="KW-0689">Ribosomal protein</keyword>
<dbReference type="FunFam" id="1.10.1050.10:FF:000002">
    <property type="entry name" value="30S ribosomal protein S4, chloroplastic"/>
    <property type="match status" value="1"/>
</dbReference>
<dbReference type="Pfam" id="PF00163">
    <property type="entry name" value="Ribosomal_S4"/>
    <property type="match status" value="1"/>
</dbReference>
<dbReference type="PROSITE" id="PS00632">
    <property type="entry name" value="RIBOSOMAL_S4"/>
    <property type="match status" value="1"/>
</dbReference>
<dbReference type="InterPro" id="IPR036986">
    <property type="entry name" value="S4_RNA-bd_sf"/>
</dbReference>
<evidence type="ECO:0000256" key="9">
    <source>
        <dbReference type="SAM" id="MobiDB-lite"/>
    </source>
</evidence>
<dbReference type="PANTHER" id="PTHR11831">
    <property type="entry name" value="30S 40S RIBOSOMAL PROTEIN"/>
    <property type="match status" value="1"/>
</dbReference>
<evidence type="ECO:0000256" key="6">
    <source>
        <dbReference type="ARBA" id="ARBA00035254"/>
    </source>
</evidence>
<keyword evidence="2 7" id="KW-0699">rRNA-binding</keyword>
<dbReference type="HAMAP" id="MF_01306_B">
    <property type="entry name" value="Ribosomal_uS4_B"/>
    <property type="match status" value="1"/>
</dbReference>
<gene>
    <name evidence="7 12" type="primary">rpsD</name>
    <name evidence="7" type="synonym">rps4</name>
    <name evidence="12" type="ORF">DNJ73_02270</name>
</gene>
<dbReference type="SMART" id="SM01390">
    <property type="entry name" value="Ribosomal_S4"/>
    <property type="match status" value="1"/>
</dbReference>
<dbReference type="Pfam" id="PF01479">
    <property type="entry name" value="S4"/>
    <property type="match status" value="1"/>
</dbReference>
<dbReference type="Gene3D" id="1.10.1050.10">
    <property type="entry name" value="Ribosomal Protein S4 Delta 41, Chain A, domain 1"/>
    <property type="match status" value="1"/>
</dbReference>
<reference evidence="12 13" key="1">
    <citation type="journal article" date="2018" name="Appl. Environ. Microbiol.">
        <title>Genome rearrangement shapes Prochlorococcus ecological adaptation.</title>
        <authorList>
            <person name="Yan W."/>
            <person name="Wei S."/>
            <person name="Wang Q."/>
            <person name="Xiao X."/>
            <person name="Zeng Q."/>
            <person name="Jiao N."/>
            <person name="Zhang R."/>
        </authorList>
    </citation>
    <scope>NUCLEOTIDE SEQUENCE [LARGE SCALE GENOMIC DNA]</scope>
    <source>
        <strain evidence="12 13">XMU1408</strain>
    </source>
</reference>
<protein>
    <recommendedName>
        <fullName evidence="6 7">Small ribosomal subunit protein uS4</fullName>
    </recommendedName>
</protein>
<dbReference type="Proteomes" id="UP000247807">
    <property type="component" value="Unassembled WGS sequence"/>
</dbReference>
<proteinExistence type="inferred from homology"/>
<feature type="region of interest" description="Disordered" evidence="9">
    <location>
        <begin position="15"/>
        <end position="43"/>
    </location>
</feature>
<dbReference type="GO" id="GO:0003735">
    <property type="term" value="F:structural constituent of ribosome"/>
    <property type="evidence" value="ECO:0007669"/>
    <property type="project" value="InterPro"/>
</dbReference>
<keyword evidence="3 7" id="KW-0694">RNA-binding</keyword>
<dbReference type="GO" id="GO:0019843">
    <property type="term" value="F:rRNA binding"/>
    <property type="evidence" value="ECO:0007669"/>
    <property type="project" value="UniProtKB-UniRule"/>
</dbReference>
<dbReference type="SMART" id="SM00363">
    <property type="entry name" value="S4"/>
    <property type="match status" value="1"/>
</dbReference>
<evidence type="ECO:0000259" key="10">
    <source>
        <dbReference type="SMART" id="SM00363"/>
    </source>
</evidence>